<evidence type="ECO:0000256" key="9">
    <source>
        <dbReference type="ARBA" id="ARBA00022781"/>
    </source>
</evidence>
<dbReference type="GO" id="GO:0031966">
    <property type="term" value="C:mitochondrial membrane"/>
    <property type="evidence" value="ECO:0007669"/>
    <property type="project" value="UniProtKB-SubCell"/>
</dbReference>
<dbReference type="AlphaFoldDB" id="A0A4Y5UZ01"/>
<evidence type="ECO:0000256" key="3">
    <source>
        <dbReference type="ARBA" id="ARBA00009281"/>
    </source>
</evidence>
<evidence type="ECO:0000256" key="6">
    <source>
        <dbReference type="ARBA" id="ARBA00022448"/>
    </source>
</evidence>
<evidence type="ECO:0000256" key="5">
    <source>
        <dbReference type="ARBA" id="ARBA00017388"/>
    </source>
</evidence>
<evidence type="ECO:0000256" key="13">
    <source>
        <dbReference type="ARBA" id="ARBA00023136"/>
    </source>
</evidence>
<proteinExistence type="inferred from homology"/>
<keyword evidence="12 17" id="KW-0496">Mitochondrion</keyword>
<feature type="transmembrane region" description="Helical" evidence="16">
    <location>
        <begin position="97"/>
        <end position="119"/>
    </location>
</feature>
<comment type="function">
    <text evidence="1">This is one of the chains of the nonenzymatic component (CF(0) subunit) of the mitochondrial ATPase complex.</text>
</comment>
<evidence type="ECO:0000256" key="11">
    <source>
        <dbReference type="ARBA" id="ARBA00023065"/>
    </source>
</evidence>
<comment type="subunit">
    <text evidence="4">F-type ATPases have 2 components, CF(1) - the catalytic core - and CF(0) - the membrane proton channel. CF(1) has five subunits: alpha(3), beta(3), gamma(1), delta(1), epsilon(1). CF(0) has three main subunits: a, b and c.</text>
</comment>
<organism evidence="17">
    <name type="scientific">Sophora flavescens</name>
    <name type="common">Shrubby sophora</name>
    <name type="synonym">Radiusia flavescens</name>
    <dbReference type="NCBI Taxonomy" id="49840"/>
    <lineage>
        <taxon>Eukaryota</taxon>
        <taxon>Viridiplantae</taxon>
        <taxon>Streptophyta</taxon>
        <taxon>Embryophyta</taxon>
        <taxon>Tracheophyta</taxon>
        <taxon>Spermatophyta</taxon>
        <taxon>Magnoliopsida</taxon>
        <taxon>eudicotyledons</taxon>
        <taxon>Gunneridae</taxon>
        <taxon>Pentapetalae</taxon>
        <taxon>rosids</taxon>
        <taxon>fabids</taxon>
        <taxon>Fabales</taxon>
        <taxon>Fabaceae</taxon>
        <taxon>Papilionoideae</taxon>
        <taxon>50 kb inversion clade</taxon>
        <taxon>genistoids sensu lato</taxon>
        <taxon>core genistoids</taxon>
        <taxon>Sophoreae</taxon>
        <taxon>Sophora</taxon>
    </lineage>
</organism>
<dbReference type="GO" id="GO:0015078">
    <property type="term" value="F:proton transmembrane transporter activity"/>
    <property type="evidence" value="ECO:0007669"/>
    <property type="project" value="InterPro"/>
</dbReference>
<evidence type="ECO:0000256" key="2">
    <source>
        <dbReference type="ARBA" id="ARBA00004304"/>
    </source>
</evidence>
<keyword evidence="9" id="KW-0375">Hydrogen ion transport</keyword>
<reference evidence="17" key="1">
    <citation type="journal article" date="2019" name="Mitochondrial DNA Part B Resour">
        <title>Characterization of the complete mitochondrial genome of shrubby sophora (Sophora flavescens Ait.).</title>
        <authorList>
            <person name="Zhang W."/>
            <person name="Qingdu F."/>
            <person name="Li G."/>
        </authorList>
    </citation>
    <scope>NUCLEOTIDE SEQUENCE</scope>
</reference>
<geneLocation type="mitochondrion" evidence="17"/>
<evidence type="ECO:0000256" key="1">
    <source>
        <dbReference type="ARBA" id="ARBA00003096"/>
    </source>
</evidence>
<dbReference type="RefSeq" id="YP_009675537.1">
    <property type="nucleotide sequence ID" value="NC_043897.1"/>
</dbReference>
<evidence type="ECO:0000256" key="16">
    <source>
        <dbReference type="SAM" id="Phobius"/>
    </source>
</evidence>
<evidence type="ECO:0000256" key="4">
    <source>
        <dbReference type="ARBA" id="ARBA00011648"/>
    </source>
</evidence>
<comment type="similarity">
    <text evidence="3">Belongs to the ATPase protein MI25 family.</text>
</comment>
<keyword evidence="14" id="KW-0066">ATP synthesis</keyword>
<evidence type="ECO:0000256" key="8">
    <source>
        <dbReference type="ARBA" id="ARBA00022692"/>
    </source>
</evidence>
<dbReference type="InterPro" id="IPR044988">
    <property type="entry name" value="MI25_plants"/>
</dbReference>
<evidence type="ECO:0000256" key="7">
    <source>
        <dbReference type="ARBA" id="ARBA00022547"/>
    </source>
</evidence>
<keyword evidence="6" id="KW-0813">Transport</keyword>
<name>A0A4Y5UZ01_SOPFL</name>
<evidence type="ECO:0000256" key="10">
    <source>
        <dbReference type="ARBA" id="ARBA00022989"/>
    </source>
</evidence>
<dbReference type="PANTHER" id="PTHR37774:SF4">
    <property type="entry name" value="ATP SYNTHASE PROTEIN MI25"/>
    <property type="match status" value="1"/>
</dbReference>
<evidence type="ECO:0000256" key="14">
    <source>
        <dbReference type="ARBA" id="ARBA00023310"/>
    </source>
</evidence>
<comment type="subcellular location">
    <subcellularLocation>
        <location evidence="2">Mitochondrion membrane</location>
        <topology evidence="2">Single-pass membrane protein</topology>
    </subcellularLocation>
</comment>
<dbReference type="GO" id="GO:0045259">
    <property type="term" value="C:proton-transporting ATP synthase complex"/>
    <property type="evidence" value="ECO:0007669"/>
    <property type="project" value="UniProtKB-KW"/>
</dbReference>
<dbReference type="PANTHER" id="PTHR37774">
    <property type="entry name" value="ATP SYNTHASE PROTEIN MI25-RELATED"/>
    <property type="match status" value="1"/>
</dbReference>
<sequence length="258" mass="28596">MRLSSTNMQARKMLFAAIPSICALSSKKISIYNEEMIVARCTVLMVSLFFCRLYSLRIRNKLGSISFFVVDIIRILCISSLFLVFKVCFVDYFSHYVSAFLGILMMYGSDGGMGILMMYGSDGGIPPSSEASSSGTGVNQAPPVANPPAQQPPVYTDDRHESPNLPNGYWALHRVILTYVHSMGTPDGGPMPSHNKARRVFELIAKEKFNSKAGLLEILQVIAENPDNNYVKQRADLIFADIRNKGIRDADLDGYDFG</sequence>
<feature type="region of interest" description="Disordered" evidence="15">
    <location>
        <begin position="127"/>
        <end position="160"/>
    </location>
</feature>
<feature type="transmembrane region" description="Helical" evidence="16">
    <location>
        <begin position="67"/>
        <end position="85"/>
    </location>
</feature>
<dbReference type="Pfam" id="PF05405">
    <property type="entry name" value="Mt_ATP-synt_B"/>
    <property type="match status" value="1"/>
</dbReference>
<dbReference type="GeneID" id="40866255"/>
<accession>A0A4Y5UZ01</accession>
<dbReference type="GO" id="GO:0015986">
    <property type="term" value="P:proton motive force-driven ATP synthesis"/>
    <property type="evidence" value="ECO:0007669"/>
    <property type="project" value="InterPro"/>
</dbReference>
<keyword evidence="10 16" id="KW-1133">Transmembrane helix</keyword>
<keyword evidence="13 16" id="KW-0472">Membrane</keyword>
<protein>
    <recommendedName>
        <fullName evidence="5">ATP synthase protein MI25</fullName>
    </recommendedName>
</protein>
<evidence type="ECO:0000256" key="12">
    <source>
        <dbReference type="ARBA" id="ARBA00023128"/>
    </source>
</evidence>
<gene>
    <name evidence="17" type="primary">ORF258</name>
</gene>
<feature type="transmembrane region" description="Helical" evidence="16">
    <location>
        <begin position="37"/>
        <end position="55"/>
    </location>
</feature>
<dbReference type="InterPro" id="IPR008688">
    <property type="entry name" value="ATP_synth_Bsub_B/MI25"/>
</dbReference>
<evidence type="ECO:0000256" key="15">
    <source>
        <dbReference type="SAM" id="MobiDB-lite"/>
    </source>
</evidence>
<dbReference type="EMBL" id="MH922916">
    <property type="protein sequence ID" value="QDD68273.1"/>
    <property type="molecule type" value="Genomic_DNA"/>
</dbReference>
<keyword evidence="7" id="KW-0138">CF(0)</keyword>
<keyword evidence="11" id="KW-0406">Ion transport</keyword>
<keyword evidence="8 16" id="KW-0812">Transmembrane</keyword>
<evidence type="ECO:0000313" key="17">
    <source>
        <dbReference type="EMBL" id="QDD68273.1"/>
    </source>
</evidence>